<evidence type="ECO:0000313" key="3">
    <source>
        <dbReference type="EMBL" id="MBL6079601.1"/>
    </source>
</evidence>
<keyword evidence="2" id="KW-0808">Transferase</keyword>
<dbReference type="InterPro" id="IPR004629">
    <property type="entry name" value="WecG_TagA_CpsF"/>
</dbReference>
<dbReference type="PANTHER" id="PTHR34136">
    <property type="match status" value="1"/>
</dbReference>
<dbReference type="RefSeq" id="WP_202832844.1">
    <property type="nucleotide sequence ID" value="NZ_JAETWB010000007.1"/>
</dbReference>
<dbReference type="Proteomes" id="UP000660885">
    <property type="component" value="Unassembled WGS sequence"/>
</dbReference>
<dbReference type="CDD" id="cd06533">
    <property type="entry name" value="Glyco_transf_WecG_TagA"/>
    <property type="match status" value="1"/>
</dbReference>
<dbReference type="EMBL" id="JAETWB010000007">
    <property type="protein sequence ID" value="MBL6079601.1"/>
    <property type="molecule type" value="Genomic_DNA"/>
</dbReference>
<comment type="caution">
    <text evidence="3">The sequence shown here is derived from an EMBL/GenBank/DDBJ whole genome shotgun (WGS) entry which is preliminary data.</text>
</comment>
<protein>
    <submittedName>
        <fullName evidence="3">WecB/TagA/CpsF family glycosyltransferase</fullName>
    </submittedName>
</protein>
<proteinExistence type="predicted"/>
<accession>A0ABS1U8H9</accession>
<keyword evidence="1" id="KW-0328">Glycosyltransferase</keyword>
<sequence>MLLGLEFADTTIAETAAHIAARPPDAPFGFVVTPNAEHLVRLAKDPALAAVYRRALLRVMDSRVVLGAATLLGLPKPGLVPGSDLTAELLTKHLQPDDRITVIGLWPKDLPLLRRRFPANPIAHHFPPLGFERDEEAFQRTIAFVEANPARYYIFACGMPRQELLGDRLSARGKLRGTALCVGSALEFLIGAQQRAPVRMQKVGLEWLFRLYREPRRLAKRYLVQSPPIFALLVRERLRRRGR</sequence>
<organism evidence="3 4">
    <name type="scientific">Belnapia arida</name>
    <dbReference type="NCBI Taxonomy" id="2804533"/>
    <lineage>
        <taxon>Bacteria</taxon>
        <taxon>Pseudomonadati</taxon>
        <taxon>Pseudomonadota</taxon>
        <taxon>Alphaproteobacteria</taxon>
        <taxon>Acetobacterales</taxon>
        <taxon>Roseomonadaceae</taxon>
        <taxon>Belnapia</taxon>
    </lineage>
</organism>
<gene>
    <name evidence="3" type="ORF">JMJ56_16405</name>
</gene>
<keyword evidence="4" id="KW-1185">Reference proteome</keyword>
<reference evidence="3 4" key="1">
    <citation type="submission" date="2021-01" db="EMBL/GenBank/DDBJ databases">
        <title>Belnapia mucosa sp. nov. and Belnapia arida sp. nov., isolated from the Tabernas Desert (Almeria, Spain).</title>
        <authorList>
            <person name="Molina-Menor E."/>
            <person name="Vidal-Verdu A."/>
            <person name="Calonge A."/>
            <person name="Satari L."/>
            <person name="Pereto J."/>
            <person name="Porcar M."/>
        </authorList>
    </citation>
    <scope>NUCLEOTIDE SEQUENCE [LARGE SCALE GENOMIC DNA]</scope>
    <source>
        <strain evidence="3 4">T18</strain>
    </source>
</reference>
<evidence type="ECO:0000256" key="1">
    <source>
        <dbReference type="ARBA" id="ARBA00022676"/>
    </source>
</evidence>
<evidence type="ECO:0000313" key="4">
    <source>
        <dbReference type="Proteomes" id="UP000660885"/>
    </source>
</evidence>
<evidence type="ECO:0000256" key="2">
    <source>
        <dbReference type="ARBA" id="ARBA00022679"/>
    </source>
</evidence>
<dbReference type="Pfam" id="PF03808">
    <property type="entry name" value="Glyco_tran_WecG"/>
    <property type="match status" value="1"/>
</dbReference>
<name>A0ABS1U8H9_9PROT</name>
<dbReference type="PANTHER" id="PTHR34136:SF1">
    <property type="entry name" value="UDP-N-ACETYL-D-MANNOSAMINURONIC ACID TRANSFERASE"/>
    <property type="match status" value="1"/>
</dbReference>